<dbReference type="Pfam" id="PF00059">
    <property type="entry name" value="Lectin_C"/>
    <property type="match status" value="1"/>
</dbReference>
<evidence type="ECO:0000313" key="3">
    <source>
        <dbReference type="EMBL" id="KAK7065180.1"/>
    </source>
</evidence>
<keyword evidence="1" id="KW-1015">Disulfide bond</keyword>
<dbReference type="PROSITE" id="PS50041">
    <property type="entry name" value="C_TYPE_LECTIN_2"/>
    <property type="match status" value="1"/>
</dbReference>
<feature type="domain" description="C-type lectin" evidence="2">
    <location>
        <begin position="1"/>
        <end position="59"/>
    </location>
</feature>
<dbReference type="InterPro" id="IPR001304">
    <property type="entry name" value="C-type_lectin-like"/>
</dbReference>
<accession>A0AAN8WRU2</accession>
<dbReference type="EMBL" id="JAXCGZ010020862">
    <property type="protein sequence ID" value="KAK7065180.1"/>
    <property type="molecule type" value="Genomic_DNA"/>
</dbReference>
<dbReference type="InterPro" id="IPR016186">
    <property type="entry name" value="C-type_lectin-like/link_sf"/>
</dbReference>
<reference evidence="3 4" key="1">
    <citation type="submission" date="2023-11" db="EMBL/GenBank/DDBJ databases">
        <title>Halocaridina rubra genome assembly.</title>
        <authorList>
            <person name="Smith C."/>
        </authorList>
    </citation>
    <scope>NUCLEOTIDE SEQUENCE [LARGE SCALE GENOMIC DNA]</scope>
    <source>
        <strain evidence="3">EP-1</strain>
        <tissue evidence="3">Whole</tissue>
    </source>
</reference>
<dbReference type="Gene3D" id="3.10.100.10">
    <property type="entry name" value="Mannose-Binding Protein A, subunit A"/>
    <property type="match status" value="1"/>
</dbReference>
<dbReference type="CDD" id="cd00037">
    <property type="entry name" value="CLECT"/>
    <property type="match status" value="1"/>
</dbReference>
<sequence length="63" mass="7469">EWFWVNGEAVPGGPPYWASGQPSHNHQNKPREHCATMHNEMRFYLDDNHCTDKFHYICKLQLV</sequence>
<keyword evidence="4" id="KW-1185">Reference proteome</keyword>
<protein>
    <recommendedName>
        <fullName evidence="2">C-type lectin domain-containing protein</fullName>
    </recommendedName>
</protein>
<evidence type="ECO:0000256" key="1">
    <source>
        <dbReference type="ARBA" id="ARBA00023157"/>
    </source>
</evidence>
<evidence type="ECO:0000259" key="2">
    <source>
        <dbReference type="PROSITE" id="PS50041"/>
    </source>
</evidence>
<dbReference type="PROSITE" id="PS00615">
    <property type="entry name" value="C_TYPE_LECTIN_1"/>
    <property type="match status" value="1"/>
</dbReference>
<evidence type="ECO:0000313" key="4">
    <source>
        <dbReference type="Proteomes" id="UP001381693"/>
    </source>
</evidence>
<dbReference type="AlphaFoldDB" id="A0AAN8WRU2"/>
<name>A0AAN8WRU2_HALRR</name>
<dbReference type="Proteomes" id="UP001381693">
    <property type="component" value="Unassembled WGS sequence"/>
</dbReference>
<comment type="caution">
    <text evidence="3">The sequence shown here is derived from an EMBL/GenBank/DDBJ whole genome shotgun (WGS) entry which is preliminary data.</text>
</comment>
<dbReference type="SUPFAM" id="SSF56436">
    <property type="entry name" value="C-type lectin-like"/>
    <property type="match status" value="1"/>
</dbReference>
<dbReference type="InterPro" id="IPR018378">
    <property type="entry name" value="C-type_lectin_CS"/>
</dbReference>
<proteinExistence type="predicted"/>
<feature type="non-terminal residue" evidence="3">
    <location>
        <position position="1"/>
    </location>
</feature>
<gene>
    <name evidence="3" type="ORF">SK128_016822</name>
</gene>
<dbReference type="InterPro" id="IPR016187">
    <property type="entry name" value="CTDL_fold"/>
</dbReference>
<organism evidence="3 4">
    <name type="scientific">Halocaridina rubra</name>
    <name type="common">Hawaiian red shrimp</name>
    <dbReference type="NCBI Taxonomy" id="373956"/>
    <lineage>
        <taxon>Eukaryota</taxon>
        <taxon>Metazoa</taxon>
        <taxon>Ecdysozoa</taxon>
        <taxon>Arthropoda</taxon>
        <taxon>Crustacea</taxon>
        <taxon>Multicrustacea</taxon>
        <taxon>Malacostraca</taxon>
        <taxon>Eumalacostraca</taxon>
        <taxon>Eucarida</taxon>
        <taxon>Decapoda</taxon>
        <taxon>Pleocyemata</taxon>
        <taxon>Caridea</taxon>
        <taxon>Atyoidea</taxon>
        <taxon>Atyidae</taxon>
        <taxon>Halocaridina</taxon>
    </lineage>
</organism>